<feature type="region of interest" description="Disordered" evidence="1">
    <location>
        <begin position="1"/>
        <end position="54"/>
    </location>
</feature>
<evidence type="ECO:0000259" key="2">
    <source>
        <dbReference type="SMART" id="SM00530"/>
    </source>
</evidence>
<feature type="compositionally biased region" description="Basic and acidic residues" evidence="1">
    <location>
        <begin position="10"/>
        <end position="29"/>
    </location>
</feature>
<dbReference type="SMART" id="SM00530">
    <property type="entry name" value="HTH_XRE"/>
    <property type="match status" value="1"/>
</dbReference>
<dbReference type="SUPFAM" id="SSF47413">
    <property type="entry name" value="lambda repressor-like DNA-binding domains"/>
    <property type="match status" value="1"/>
</dbReference>
<protein>
    <submittedName>
        <fullName evidence="3">Helix-turn-helix transcriptional regulator</fullName>
    </submittedName>
</protein>
<evidence type="ECO:0000313" key="3">
    <source>
        <dbReference type="EMBL" id="NYS61845.1"/>
    </source>
</evidence>
<gene>
    <name evidence="3" type="ORF">HZS81_13890</name>
</gene>
<organism evidence="3 4">
    <name type="scientific">Vreelandella salicampi</name>
    <dbReference type="NCBI Taxonomy" id="1449798"/>
    <lineage>
        <taxon>Bacteria</taxon>
        <taxon>Pseudomonadati</taxon>
        <taxon>Pseudomonadota</taxon>
        <taxon>Gammaproteobacteria</taxon>
        <taxon>Oceanospirillales</taxon>
        <taxon>Halomonadaceae</taxon>
        <taxon>Vreelandella</taxon>
    </lineage>
</organism>
<dbReference type="InterPro" id="IPR010982">
    <property type="entry name" value="Lambda_DNA-bd_dom_sf"/>
</dbReference>
<feature type="domain" description="HTH cro/C1-type" evidence="2">
    <location>
        <begin position="66"/>
        <end position="124"/>
    </location>
</feature>
<dbReference type="GO" id="GO:0003677">
    <property type="term" value="F:DNA binding"/>
    <property type="evidence" value="ECO:0007669"/>
    <property type="project" value="InterPro"/>
</dbReference>
<keyword evidence="4" id="KW-1185">Reference proteome</keyword>
<evidence type="ECO:0000313" key="4">
    <source>
        <dbReference type="Proteomes" id="UP000586119"/>
    </source>
</evidence>
<proteinExistence type="predicted"/>
<name>A0A7Z0LMR4_9GAMM</name>
<dbReference type="AlphaFoldDB" id="A0A7Z0LMR4"/>
<accession>A0A7Z0LMR4</accession>
<dbReference type="InterPro" id="IPR001387">
    <property type="entry name" value="Cro/C1-type_HTH"/>
</dbReference>
<dbReference type="EMBL" id="JACCDF010000013">
    <property type="protein sequence ID" value="NYS61845.1"/>
    <property type="molecule type" value="Genomic_DNA"/>
</dbReference>
<dbReference type="CDD" id="cd00093">
    <property type="entry name" value="HTH_XRE"/>
    <property type="match status" value="1"/>
</dbReference>
<dbReference type="RefSeq" id="WP_179931170.1">
    <property type="nucleotide sequence ID" value="NZ_JACCDF010000013.1"/>
</dbReference>
<comment type="caution">
    <text evidence="3">The sequence shown here is derived from an EMBL/GenBank/DDBJ whole genome shotgun (WGS) entry which is preliminary data.</text>
</comment>
<dbReference type="Gene3D" id="1.10.260.40">
    <property type="entry name" value="lambda repressor-like DNA-binding domains"/>
    <property type="match status" value="1"/>
</dbReference>
<evidence type="ECO:0000256" key="1">
    <source>
        <dbReference type="SAM" id="MobiDB-lite"/>
    </source>
</evidence>
<sequence>MASNSGVWERALDHDNENDDLKKVIEAGKRKPGPGPKGGQKGKPKGPRSDYLQIEPDAPGYKLVQIIFERAVSEGISITELAESLGIAPSTLSHLKTGRRQATTLGRDVVERFAEWLNYPVLAVMILAEQVHLEDFYSPQNDLDRAIDRALHFMADDPEWGGMMPKDLDGASTHMKLWSVWMYERATKTRLITGGVDYLDLLKAMEDFRAEYPSSS</sequence>
<dbReference type="Proteomes" id="UP000586119">
    <property type="component" value="Unassembled WGS sequence"/>
</dbReference>
<reference evidence="3 4" key="1">
    <citation type="journal article" date="2015" name="Int. J. Syst. Evol. Microbiol.">
        <title>Halomonas salicampi sp. nov., a halotolerant and alkalitolerant bacterium isolated from a saltern soil.</title>
        <authorList>
            <person name="Lee J.C."/>
            <person name="Kim Y.S."/>
            <person name="Yun B.S."/>
            <person name="Whang K.S."/>
        </authorList>
    </citation>
    <scope>NUCLEOTIDE SEQUENCE [LARGE SCALE GENOMIC DNA]</scope>
    <source>
        <strain evidence="3 4">BH103</strain>
    </source>
</reference>